<evidence type="ECO:0000313" key="3">
    <source>
        <dbReference type="Proteomes" id="UP000198131"/>
    </source>
</evidence>
<dbReference type="EMBL" id="FYEW01000001">
    <property type="protein sequence ID" value="SNC65948.1"/>
    <property type="molecule type" value="Genomic_DNA"/>
</dbReference>
<reference evidence="3" key="1">
    <citation type="submission" date="2017-06" db="EMBL/GenBank/DDBJ databases">
        <authorList>
            <person name="Varghese N."/>
            <person name="Submissions S."/>
        </authorList>
    </citation>
    <scope>NUCLEOTIDE SEQUENCE [LARGE SCALE GENOMIC DNA]</scope>
    <source>
        <strain evidence="3">DSM 11116</strain>
    </source>
</reference>
<feature type="signal peptide" evidence="1">
    <location>
        <begin position="1"/>
        <end position="26"/>
    </location>
</feature>
<protein>
    <recommendedName>
        <fullName evidence="4">Lipoprotein</fullName>
    </recommendedName>
</protein>
<sequence>MTISRTLGFGALLLLASIGISSCLSPPDYPDTPEISFKNIQKTRVDTITGLFDRVVVTVSFKDGDGDLGLDNGDTSPPYNELDPITQLPNRYYNNYFFQPQIQNGSGQFEDYNLSFSYNARYPRLSPTNQGDRKEPLKGDLNFKQQFFQGTFPRNSVVRFKVKIVDRALHESNEITTEPVTFE</sequence>
<gene>
    <name evidence="2" type="ORF">SAMN06265337_1445</name>
</gene>
<keyword evidence="1" id="KW-0732">Signal</keyword>
<name>A0A212TIS5_9BACT</name>
<dbReference type="PROSITE" id="PS51257">
    <property type="entry name" value="PROKAR_LIPOPROTEIN"/>
    <property type="match status" value="1"/>
</dbReference>
<evidence type="ECO:0008006" key="4">
    <source>
        <dbReference type="Google" id="ProtNLM"/>
    </source>
</evidence>
<dbReference type="OrthoDB" id="980982at2"/>
<proteinExistence type="predicted"/>
<accession>A0A212TIS5</accession>
<feature type="chain" id="PRO_5013370047" description="Lipoprotein" evidence="1">
    <location>
        <begin position="27"/>
        <end position="183"/>
    </location>
</feature>
<evidence type="ECO:0000313" key="2">
    <source>
        <dbReference type="EMBL" id="SNC65948.1"/>
    </source>
</evidence>
<keyword evidence="3" id="KW-1185">Reference proteome</keyword>
<dbReference type="AlphaFoldDB" id="A0A212TIS5"/>
<organism evidence="2 3">
    <name type="scientific">Hymenobacter gelipurpurascens</name>
    <dbReference type="NCBI Taxonomy" id="89968"/>
    <lineage>
        <taxon>Bacteria</taxon>
        <taxon>Pseudomonadati</taxon>
        <taxon>Bacteroidota</taxon>
        <taxon>Cytophagia</taxon>
        <taxon>Cytophagales</taxon>
        <taxon>Hymenobacteraceae</taxon>
        <taxon>Hymenobacter</taxon>
    </lineage>
</organism>
<dbReference type="RefSeq" id="WP_141106476.1">
    <property type="nucleotide sequence ID" value="NZ_FYEW01000001.1"/>
</dbReference>
<dbReference type="Proteomes" id="UP000198131">
    <property type="component" value="Unassembled WGS sequence"/>
</dbReference>
<evidence type="ECO:0000256" key="1">
    <source>
        <dbReference type="SAM" id="SignalP"/>
    </source>
</evidence>